<evidence type="ECO:0000313" key="7">
    <source>
        <dbReference type="Proteomes" id="UP000000591"/>
    </source>
</evidence>
<dbReference type="Gene3D" id="1.10.20.10">
    <property type="entry name" value="Histone, subunit A"/>
    <property type="match status" value="1"/>
</dbReference>
<name>Q750G8_EREGS</name>
<dbReference type="Proteomes" id="UP000000591">
    <property type="component" value="Chromosome VII"/>
</dbReference>
<dbReference type="OrthoDB" id="5402929at2759"/>
<dbReference type="KEGG" id="ago:AGOS_AGL015W"/>
<feature type="domain" description="Bromodomain associated" evidence="5">
    <location>
        <begin position="5"/>
        <end position="83"/>
    </location>
</feature>
<keyword evidence="4" id="KW-0539">Nucleus</keyword>
<evidence type="ECO:0000256" key="2">
    <source>
        <dbReference type="ARBA" id="ARBA00023015"/>
    </source>
</evidence>
<dbReference type="GO" id="GO:0005634">
    <property type="term" value="C:nucleus"/>
    <property type="evidence" value="ECO:0007669"/>
    <property type="project" value="UniProtKB-SubCell"/>
</dbReference>
<gene>
    <name evidence="6" type="ORF">AGOS_AGL015W</name>
</gene>
<dbReference type="EMBL" id="AE016820">
    <property type="protein sequence ID" value="AAS54475.1"/>
    <property type="molecule type" value="Genomic_DNA"/>
</dbReference>
<organism evidence="6 7">
    <name type="scientific">Eremothecium gossypii (strain ATCC 10895 / CBS 109.51 / FGSC 9923 / NRRL Y-1056)</name>
    <name type="common">Yeast</name>
    <name type="synonym">Ashbya gossypii</name>
    <dbReference type="NCBI Taxonomy" id="284811"/>
    <lineage>
        <taxon>Eukaryota</taxon>
        <taxon>Fungi</taxon>
        <taxon>Dikarya</taxon>
        <taxon>Ascomycota</taxon>
        <taxon>Saccharomycotina</taxon>
        <taxon>Saccharomycetes</taxon>
        <taxon>Saccharomycetales</taxon>
        <taxon>Saccharomycetaceae</taxon>
        <taxon>Eremothecium</taxon>
    </lineage>
</organism>
<evidence type="ECO:0000256" key="3">
    <source>
        <dbReference type="ARBA" id="ARBA00023163"/>
    </source>
</evidence>
<dbReference type="GO" id="GO:0046982">
    <property type="term" value="F:protein heterodimerization activity"/>
    <property type="evidence" value="ECO:0007669"/>
    <property type="project" value="InterPro"/>
</dbReference>
<dbReference type="InterPro" id="IPR006565">
    <property type="entry name" value="BTP"/>
</dbReference>
<dbReference type="FunCoup" id="Q750G8">
    <property type="interactions" value="309"/>
</dbReference>
<keyword evidence="2" id="KW-0805">Transcription regulation</keyword>
<accession>Q750G8</accession>
<evidence type="ECO:0000259" key="5">
    <source>
        <dbReference type="SMART" id="SM00576"/>
    </source>
</evidence>
<sequence length="353" mass="39368">MSCSKDFYFGLLRVSMIQLLKAHGFDRARSSTVDMFTDLYVRFLGLLASELQRLASARQQQDDTVCLQDLTLALQNLGLIRPADVLDVYDENPALPGDEGVQRLKNWAVHDAAAVDARLVATPTPELLRVREGGGGKAGTKPLSLIPEYINQLNSGKKNEEEEREETELVEAMINNGDMDDWVRFMVTRQRVHALRKLSGKMPRELESLPTIPGLKNSVLGRGKGGANPEHFPADVIDEQNHELRSHAAELVSRLPASNKNNRLDAISLSFEEDPAYAPDPMSLDDAIMDLDYLDDAVLEEEFGDHYKDFNEFESLEVADALKLTDTDLELGDYQDIRDAFNNGDSPTYDTGI</sequence>
<dbReference type="STRING" id="284811.Q750G8"/>
<keyword evidence="3" id="KW-0804">Transcription</keyword>
<comment type="subcellular location">
    <subcellularLocation>
        <location evidence="1">Nucleus</location>
    </subcellularLocation>
</comment>
<dbReference type="eggNOG" id="ENOG502S96D">
    <property type="taxonomic scope" value="Eukaryota"/>
</dbReference>
<reference evidence="6 7" key="1">
    <citation type="journal article" date="2004" name="Science">
        <title>The Ashbya gossypii genome as a tool for mapping the ancient Saccharomyces cerevisiae genome.</title>
        <authorList>
            <person name="Dietrich F.S."/>
            <person name="Voegeli S."/>
            <person name="Brachat S."/>
            <person name="Lerch A."/>
            <person name="Gates K."/>
            <person name="Steiner S."/>
            <person name="Mohr C."/>
            <person name="Pohlmann R."/>
            <person name="Luedi P."/>
            <person name="Choi S."/>
            <person name="Wing R.A."/>
            <person name="Flavier A."/>
            <person name="Gaffney T.D."/>
            <person name="Philippsen P."/>
        </authorList>
    </citation>
    <scope>NUCLEOTIDE SEQUENCE [LARGE SCALE GENOMIC DNA]</scope>
    <source>
        <strain evidence="7">ATCC 10895 / CBS 109.51 / FGSC 9923 / NRRL Y-1056</strain>
    </source>
</reference>
<protein>
    <submittedName>
        <fullName evidence="6">AGL015Wp</fullName>
    </submittedName>
</protein>
<evidence type="ECO:0000313" key="6">
    <source>
        <dbReference type="EMBL" id="AAS54475.1"/>
    </source>
</evidence>
<dbReference type="HOGENOM" id="CLU_704112_0_0_1"/>
<dbReference type="SMART" id="SM00576">
    <property type="entry name" value="BTP"/>
    <property type="match status" value="1"/>
</dbReference>
<keyword evidence="7" id="KW-1185">Reference proteome</keyword>
<dbReference type="AlphaFoldDB" id="Q750G8"/>
<dbReference type="InterPro" id="IPR009072">
    <property type="entry name" value="Histone-fold"/>
</dbReference>
<dbReference type="Pfam" id="PF07524">
    <property type="entry name" value="Bromo_TP"/>
    <property type="match status" value="1"/>
</dbReference>
<dbReference type="GeneID" id="4622950"/>
<evidence type="ECO:0000256" key="1">
    <source>
        <dbReference type="ARBA" id="ARBA00004123"/>
    </source>
</evidence>
<dbReference type="CDD" id="cd00076">
    <property type="entry name" value="HFD_SF"/>
    <property type="match status" value="1"/>
</dbReference>
<dbReference type="InParanoid" id="Q750G8"/>
<proteinExistence type="predicted"/>
<evidence type="ECO:0000256" key="4">
    <source>
        <dbReference type="ARBA" id="ARBA00023242"/>
    </source>
</evidence>
<reference evidence="7" key="2">
    <citation type="journal article" date="2013" name="G3 (Bethesda)">
        <title>Genomes of Ashbya fungi isolated from insects reveal four mating-type loci, numerous translocations, lack of transposons, and distinct gene duplications.</title>
        <authorList>
            <person name="Dietrich F.S."/>
            <person name="Voegeli S."/>
            <person name="Kuo S."/>
            <person name="Philippsen P."/>
        </authorList>
    </citation>
    <scope>GENOME REANNOTATION</scope>
    <source>
        <strain evidence="7">ATCC 10895 / CBS 109.51 / FGSC 9923 / NRRL Y-1056</strain>
    </source>
</reference>
<dbReference type="RefSeq" id="NP_986651.1">
    <property type="nucleotide sequence ID" value="NM_211713.1"/>
</dbReference>